<name>A0ABU0C502_9BRAD</name>
<organism evidence="1 2">
    <name type="scientific">Rhodopseudomonas julia</name>
    <dbReference type="NCBI Taxonomy" id="200617"/>
    <lineage>
        <taxon>Bacteria</taxon>
        <taxon>Pseudomonadati</taxon>
        <taxon>Pseudomonadota</taxon>
        <taxon>Alphaproteobacteria</taxon>
        <taxon>Hyphomicrobiales</taxon>
        <taxon>Nitrobacteraceae</taxon>
        <taxon>Rhodopseudomonas</taxon>
    </lineage>
</organism>
<evidence type="ECO:0000313" key="2">
    <source>
        <dbReference type="Proteomes" id="UP001230253"/>
    </source>
</evidence>
<sequence length="89" mass="10219">MREIIASDAFEEAIQEIGGYRAVDEAMEGIVEGLYRNPYGFPHFESDFVSFRYARTKRTPLAPPLVVIFRIDDNKNVILEHIEEDQSAN</sequence>
<proteinExistence type="predicted"/>
<evidence type="ECO:0000313" key="1">
    <source>
        <dbReference type="EMBL" id="MDQ0325570.1"/>
    </source>
</evidence>
<dbReference type="EMBL" id="JAUSUK010000001">
    <property type="protein sequence ID" value="MDQ0325570.1"/>
    <property type="molecule type" value="Genomic_DNA"/>
</dbReference>
<keyword evidence="2" id="KW-1185">Reference proteome</keyword>
<protein>
    <recommendedName>
        <fullName evidence="3">Type II toxin-antitoxin system RelE/ParE family toxin</fullName>
    </recommendedName>
</protein>
<dbReference type="RefSeq" id="WP_307153754.1">
    <property type="nucleotide sequence ID" value="NZ_JAUSUK010000001.1"/>
</dbReference>
<dbReference type="Proteomes" id="UP001230253">
    <property type="component" value="Unassembled WGS sequence"/>
</dbReference>
<accession>A0ABU0C502</accession>
<gene>
    <name evidence="1" type="ORF">J2R99_001419</name>
</gene>
<reference evidence="1 2" key="1">
    <citation type="submission" date="2023-07" db="EMBL/GenBank/DDBJ databases">
        <title>Genomic Encyclopedia of Type Strains, Phase IV (KMG-IV): sequencing the most valuable type-strain genomes for metagenomic binning, comparative biology and taxonomic classification.</title>
        <authorList>
            <person name="Goeker M."/>
        </authorList>
    </citation>
    <scope>NUCLEOTIDE SEQUENCE [LARGE SCALE GENOMIC DNA]</scope>
    <source>
        <strain evidence="1 2">DSM 11549</strain>
    </source>
</reference>
<evidence type="ECO:0008006" key="3">
    <source>
        <dbReference type="Google" id="ProtNLM"/>
    </source>
</evidence>
<comment type="caution">
    <text evidence="1">The sequence shown here is derived from an EMBL/GenBank/DDBJ whole genome shotgun (WGS) entry which is preliminary data.</text>
</comment>